<protein>
    <recommendedName>
        <fullName evidence="10">U3 small nucleolar RNA-associated protein 6</fullName>
    </recommendedName>
</protein>
<dbReference type="PANTHER" id="PTHR23271:SF1">
    <property type="entry name" value="U3 SMALL NUCLEOLAR RNA-ASSOCIATED PROTEIN 6 HOMOLOG"/>
    <property type="match status" value="1"/>
</dbReference>
<evidence type="ECO:0000256" key="4">
    <source>
        <dbReference type="ARBA" id="ARBA00022737"/>
    </source>
</evidence>
<dbReference type="EMBL" id="CAXAJV020001287">
    <property type="protein sequence ID" value="CAL7936305.1"/>
    <property type="molecule type" value="Genomic_DNA"/>
</dbReference>
<comment type="similarity">
    <text evidence="2">Belongs to the UTP6 family.</text>
</comment>
<dbReference type="Pfam" id="PF08640">
    <property type="entry name" value="U3_assoc_6"/>
    <property type="match status" value="1"/>
</dbReference>
<proteinExistence type="inferred from homology"/>
<sequence length="637" mass="75151">MNVIGTRCPSGAITLCRHRSRGRHRASTVLCQSAVRFAVLLEKRCEDMIPELEQMERIKLFDKNEIRGIAKKLKEYEYKIQRHTKTKEDYLRYIQYEMDLLKLIKQRRDKIGITQKKSDIDHTITNKMDRLYRDAIFKFQDDIRFWVAYIKFCKHVHYHNNVSHMLGRMLQVHQDKPKCWHIAARWELEENKNKQTARQFLLRGLHIHPNSQLLFIDTFKLELEDAVVNDQKNESNNENAMSTRTDDDMTIGLKRTYTVYQQASKRIKDIKFIIQLLNIAKEYNSTEKLQNKIVSDMIQEYAHEPLMWDTMARRELEGLVQPSLDEKVVEINSSQQTPLRDRITSCNKVYQTAVKKIKTEEMWSLYIECLIEINQKADPLPNFKRKLLKTVLLQAHQAKKLKEKYYLHWINMLNVEKKDETANKKLKEILNIATDAIPNSTSLWHARLRYLYAIEEENEAEIVFSKATQILGEKSLALWKVKMLHAQTKCSDSTEQVFQAALQGHPSIAREMKPLYIEWLVLKKSIQTARRVYDNLCLQPPFSLELHKKMIELELIQPEISLKHLRKCNEMSILQFGKHNTNVWIQYITIEMKYGDPKKVGDLHRRAVKTLEPMLTDSFISEYSLIKANIDSINTDT</sequence>
<dbReference type="InterPro" id="IPR056907">
    <property type="entry name" value="UTP6_C"/>
</dbReference>
<evidence type="ECO:0000256" key="2">
    <source>
        <dbReference type="ARBA" id="ARBA00010734"/>
    </source>
</evidence>
<dbReference type="SMART" id="SM00386">
    <property type="entry name" value="HAT"/>
    <property type="match status" value="5"/>
</dbReference>
<dbReference type="Proteomes" id="UP001642520">
    <property type="component" value="Unassembled WGS sequence"/>
</dbReference>
<dbReference type="InterPro" id="IPR013949">
    <property type="entry name" value="Utp6"/>
</dbReference>
<keyword evidence="9" id="KW-1185">Reference proteome</keyword>
<evidence type="ECO:0000256" key="1">
    <source>
        <dbReference type="ARBA" id="ARBA00004604"/>
    </source>
</evidence>
<feature type="domain" description="U3 small nucleolar RNA-associated protein 6 homolog C-terminal" evidence="7">
    <location>
        <begin position="345"/>
        <end position="611"/>
    </location>
</feature>
<reference evidence="8 9" key="1">
    <citation type="submission" date="2024-08" db="EMBL/GenBank/DDBJ databases">
        <authorList>
            <person name="Will J Nash"/>
            <person name="Angela Man"/>
            <person name="Seanna McTaggart"/>
            <person name="Kendall Baker"/>
            <person name="Tom Barker"/>
            <person name="Leah Catchpole"/>
            <person name="Alex Durrant"/>
            <person name="Karim Gharbi"/>
            <person name="Naomi Irish"/>
            <person name="Gemy Kaithakottil"/>
            <person name="Debby Ku"/>
            <person name="Aaliyah Providence"/>
            <person name="Felix Shaw"/>
            <person name="David Swarbreck"/>
            <person name="Chris Watkins"/>
            <person name="Ann M. McCartney"/>
            <person name="Giulio Formenti"/>
            <person name="Alice Mouton"/>
            <person name="Noel Vella"/>
            <person name="Bjorn M von Reumont"/>
            <person name="Adriana Vella"/>
            <person name="Wilfried Haerty"/>
        </authorList>
    </citation>
    <scope>NUCLEOTIDE SEQUENCE [LARGE SCALE GENOMIC DNA]</scope>
</reference>
<evidence type="ECO:0008006" key="10">
    <source>
        <dbReference type="Google" id="ProtNLM"/>
    </source>
</evidence>
<dbReference type="Gene3D" id="1.25.40.10">
    <property type="entry name" value="Tetratricopeptide repeat domain"/>
    <property type="match status" value="2"/>
</dbReference>
<evidence type="ECO:0000313" key="9">
    <source>
        <dbReference type="Proteomes" id="UP001642520"/>
    </source>
</evidence>
<evidence type="ECO:0000259" key="7">
    <source>
        <dbReference type="Pfam" id="PF24892"/>
    </source>
</evidence>
<evidence type="ECO:0000313" key="8">
    <source>
        <dbReference type="EMBL" id="CAL7936305.1"/>
    </source>
</evidence>
<dbReference type="InterPro" id="IPR055347">
    <property type="entry name" value="UTP6_N"/>
</dbReference>
<keyword evidence="3" id="KW-0698">rRNA processing</keyword>
<evidence type="ECO:0000259" key="6">
    <source>
        <dbReference type="Pfam" id="PF08640"/>
    </source>
</evidence>
<gene>
    <name evidence="8" type="ORF">XYLVIOL_LOCUS2086</name>
</gene>
<name>A0ABP1N5R7_XYLVO</name>
<keyword evidence="4" id="KW-0677">Repeat</keyword>
<dbReference type="SUPFAM" id="SSF48452">
    <property type="entry name" value="TPR-like"/>
    <property type="match status" value="2"/>
</dbReference>
<dbReference type="InterPro" id="IPR011990">
    <property type="entry name" value="TPR-like_helical_dom_sf"/>
</dbReference>
<dbReference type="PANTHER" id="PTHR23271">
    <property type="entry name" value="HEPATOCELLULAR CARCINOMA-ASSOCIATED ANTIGEN 66"/>
    <property type="match status" value="1"/>
</dbReference>
<comment type="subcellular location">
    <subcellularLocation>
        <location evidence="1">Nucleus</location>
        <location evidence="1">Nucleolus</location>
    </subcellularLocation>
</comment>
<accession>A0ABP1N5R7</accession>
<dbReference type="InterPro" id="IPR003107">
    <property type="entry name" value="HAT"/>
</dbReference>
<keyword evidence="5" id="KW-0539">Nucleus</keyword>
<comment type="caution">
    <text evidence="8">The sequence shown here is derived from an EMBL/GenBank/DDBJ whole genome shotgun (WGS) entry which is preliminary data.</text>
</comment>
<evidence type="ECO:0000256" key="3">
    <source>
        <dbReference type="ARBA" id="ARBA00022552"/>
    </source>
</evidence>
<feature type="domain" description="U3 small nucleolar RNA-associated protein 6 N-terminal" evidence="6">
    <location>
        <begin position="45"/>
        <end position="126"/>
    </location>
</feature>
<dbReference type="Pfam" id="PF24892">
    <property type="entry name" value="UTP6_C"/>
    <property type="match status" value="1"/>
</dbReference>
<organism evidence="8 9">
    <name type="scientific">Xylocopa violacea</name>
    <name type="common">Violet carpenter bee</name>
    <name type="synonym">Apis violacea</name>
    <dbReference type="NCBI Taxonomy" id="135666"/>
    <lineage>
        <taxon>Eukaryota</taxon>
        <taxon>Metazoa</taxon>
        <taxon>Ecdysozoa</taxon>
        <taxon>Arthropoda</taxon>
        <taxon>Hexapoda</taxon>
        <taxon>Insecta</taxon>
        <taxon>Pterygota</taxon>
        <taxon>Neoptera</taxon>
        <taxon>Endopterygota</taxon>
        <taxon>Hymenoptera</taxon>
        <taxon>Apocrita</taxon>
        <taxon>Aculeata</taxon>
        <taxon>Apoidea</taxon>
        <taxon>Anthophila</taxon>
        <taxon>Apidae</taxon>
        <taxon>Xylocopa</taxon>
        <taxon>Xylocopa</taxon>
    </lineage>
</organism>
<evidence type="ECO:0000256" key="5">
    <source>
        <dbReference type="ARBA" id="ARBA00023242"/>
    </source>
</evidence>